<organism evidence="1">
    <name type="scientific">Timema poppense</name>
    <name type="common">Walking stick</name>
    <dbReference type="NCBI Taxonomy" id="170557"/>
    <lineage>
        <taxon>Eukaryota</taxon>
        <taxon>Metazoa</taxon>
        <taxon>Ecdysozoa</taxon>
        <taxon>Arthropoda</taxon>
        <taxon>Hexapoda</taxon>
        <taxon>Insecta</taxon>
        <taxon>Pterygota</taxon>
        <taxon>Neoptera</taxon>
        <taxon>Polyneoptera</taxon>
        <taxon>Phasmatodea</taxon>
        <taxon>Timematodea</taxon>
        <taxon>Timematoidea</taxon>
        <taxon>Timematidae</taxon>
        <taxon>Timema</taxon>
    </lineage>
</organism>
<reference evidence="1" key="1">
    <citation type="submission" date="2020-11" db="EMBL/GenBank/DDBJ databases">
        <authorList>
            <person name="Tran Van P."/>
        </authorList>
    </citation>
    <scope>NUCLEOTIDE SEQUENCE</scope>
</reference>
<dbReference type="EMBL" id="OD003076">
    <property type="protein sequence ID" value="CAD7407025.1"/>
    <property type="molecule type" value="Genomic_DNA"/>
</dbReference>
<sequence length="124" mass="13047">MTATLGPYLMAPIRNAPLDSPEGRYTACHCQTRNCVEHLFGVMKSEWRVPRLKASFSRVLNALADGALGVTGCSSICMMECISSSSLCSVLMCCNSSSRLMSPSSCAGNTKKLSGLPAVSSCSG</sequence>
<name>A0A7R9H312_TIMPO</name>
<evidence type="ECO:0008006" key="2">
    <source>
        <dbReference type="Google" id="ProtNLM"/>
    </source>
</evidence>
<evidence type="ECO:0000313" key="1">
    <source>
        <dbReference type="EMBL" id="CAD7407025.1"/>
    </source>
</evidence>
<dbReference type="AlphaFoldDB" id="A0A7R9H312"/>
<proteinExistence type="predicted"/>
<protein>
    <recommendedName>
        <fullName evidence="2">Transposase</fullName>
    </recommendedName>
</protein>
<accession>A0A7R9H312</accession>
<gene>
    <name evidence="1" type="ORF">TPSB3V08_LOCUS5674</name>
</gene>